<proteinExistence type="predicted"/>
<evidence type="ECO:0000313" key="2">
    <source>
        <dbReference type="EMBL" id="MDQ0505604.1"/>
    </source>
</evidence>
<protein>
    <submittedName>
        <fullName evidence="2">Transaldolase</fullName>
        <ecNumber evidence="2">2.2.1.2</ecNumber>
    </submittedName>
</protein>
<dbReference type="InterPro" id="IPR001585">
    <property type="entry name" value="TAL/FSA"/>
</dbReference>
<keyword evidence="3" id="KW-1185">Reference proteome</keyword>
<evidence type="ECO:0000313" key="3">
    <source>
        <dbReference type="Proteomes" id="UP001241747"/>
    </source>
</evidence>
<dbReference type="Gene3D" id="3.20.20.70">
    <property type="entry name" value="Aldolase class I"/>
    <property type="match status" value="1"/>
</dbReference>
<dbReference type="Proteomes" id="UP001241747">
    <property type="component" value="Unassembled WGS sequence"/>
</dbReference>
<dbReference type="EMBL" id="JAUSVY010000004">
    <property type="protein sequence ID" value="MDQ0505604.1"/>
    <property type="molecule type" value="Genomic_DNA"/>
</dbReference>
<organism evidence="2 3">
    <name type="scientific">Xanthobacter agilis</name>
    <dbReference type="NCBI Taxonomy" id="47492"/>
    <lineage>
        <taxon>Bacteria</taxon>
        <taxon>Pseudomonadati</taxon>
        <taxon>Pseudomonadota</taxon>
        <taxon>Alphaproteobacteria</taxon>
        <taxon>Hyphomicrobiales</taxon>
        <taxon>Xanthobacteraceae</taxon>
        <taxon>Xanthobacter</taxon>
    </lineage>
</organism>
<dbReference type="PANTHER" id="PTHR10683:SF40">
    <property type="entry name" value="FRUCTOSE-6-PHOSPHATE ALDOLASE 1-RELATED"/>
    <property type="match status" value="1"/>
</dbReference>
<evidence type="ECO:0000256" key="1">
    <source>
        <dbReference type="ARBA" id="ARBA00023270"/>
    </source>
</evidence>
<dbReference type="SUPFAM" id="SSF51569">
    <property type="entry name" value="Aldolase"/>
    <property type="match status" value="1"/>
</dbReference>
<comment type="caution">
    <text evidence="2">The sequence shown here is derived from an EMBL/GenBank/DDBJ whole genome shotgun (WGS) entry which is preliminary data.</text>
</comment>
<reference evidence="2 3" key="1">
    <citation type="submission" date="2023-07" db="EMBL/GenBank/DDBJ databases">
        <title>Genomic Encyclopedia of Type Strains, Phase IV (KMG-IV): sequencing the most valuable type-strain genomes for metagenomic binning, comparative biology and taxonomic classification.</title>
        <authorList>
            <person name="Goeker M."/>
        </authorList>
    </citation>
    <scope>NUCLEOTIDE SEQUENCE [LARGE SCALE GENOMIC DNA]</scope>
    <source>
        <strain evidence="2 3">DSM 3770</strain>
    </source>
</reference>
<gene>
    <name evidence="2" type="ORF">QOZ94_002400</name>
</gene>
<accession>A0ABU0LER1</accession>
<name>A0ABU0LER1_XANAG</name>
<dbReference type="InterPro" id="IPR013785">
    <property type="entry name" value="Aldolase_TIM"/>
</dbReference>
<dbReference type="PANTHER" id="PTHR10683">
    <property type="entry name" value="TRANSALDOLASE"/>
    <property type="match status" value="1"/>
</dbReference>
<dbReference type="GO" id="GO:0004801">
    <property type="term" value="F:transaldolase activity"/>
    <property type="evidence" value="ECO:0007669"/>
    <property type="project" value="UniProtKB-EC"/>
</dbReference>
<keyword evidence="2" id="KW-0808">Transferase</keyword>
<dbReference type="Pfam" id="PF00923">
    <property type="entry name" value="TAL_FSA"/>
    <property type="match status" value="1"/>
</dbReference>
<keyword evidence="1" id="KW-0704">Schiff base</keyword>
<sequence length="273" mass="28936">MNATRGAAGPGCSGGVENRIRSEQMRVTFDMLKVKLFTDGADKAQIMEMARHGHIAGFTTNPSLLRKAGVTDYAAYARDLVAAVPDRPISFEVIADDVAEMRRQARLIAEWGPNVYVKLPVSTTRGEPLYPLVRELSQAGVKVNLTAVFDLPQVDAGVAALAGGAPACISVFAGRLADMGLDYAPAVRRAVDLARATTNVEVIWASTREVWNVIEADRLGCHIITAPADVLKKLPGIGSRSAAELSLDAVRAFRADVEAAGLTLPASGREAAA</sequence>
<dbReference type="RefSeq" id="WP_237343943.1">
    <property type="nucleotide sequence ID" value="NZ_JABWGX010000002.1"/>
</dbReference>
<dbReference type="EC" id="2.2.1.2" evidence="2"/>